<dbReference type="EMBL" id="JBFBMH010000029">
    <property type="protein sequence ID" value="MEW1976369.1"/>
    <property type="molecule type" value="Genomic_DNA"/>
</dbReference>
<dbReference type="Proteomes" id="UP001553715">
    <property type="component" value="Unassembled WGS sequence"/>
</dbReference>
<dbReference type="SUPFAM" id="SSF46785">
    <property type="entry name" value="Winged helix' DNA-binding domain"/>
    <property type="match status" value="1"/>
</dbReference>
<comment type="caution">
    <text evidence="1">The sequence shown here is derived from an EMBL/GenBank/DDBJ whole genome shotgun (WGS) entry which is preliminary data.</text>
</comment>
<dbReference type="RefSeq" id="WP_366233330.1">
    <property type="nucleotide sequence ID" value="NZ_JBFBMH010000029.1"/>
</dbReference>
<evidence type="ECO:0000313" key="2">
    <source>
        <dbReference type="Proteomes" id="UP001553715"/>
    </source>
</evidence>
<accession>A0ABV3LKC2</accession>
<name>A0ABV3LKC2_9MICO</name>
<protein>
    <submittedName>
        <fullName evidence="1">Winged helix-turn-helix domain-containing protein</fullName>
    </submittedName>
</protein>
<dbReference type="Gene3D" id="1.10.10.10">
    <property type="entry name" value="Winged helix-like DNA-binding domain superfamily/Winged helix DNA-binding domain"/>
    <property type="match status" value="2"/>
</dbReference>
<dbReference type="InterPro" id="IPR036390">
    <property type="entry name" value="WH_DNA-bd_sf"/>
</dbReference>
<proteinExistence type="predicted"/>
<keyword evidence="2" id="KW-1185">Reference proteome</keyword>
<gene>
    <name evidence="1" type="ORF">AB0301_15020</name>
</gene>
<sequence>MAVGRADLAVVRFIVEHDERSGRPFALEELQIVHALLDDPRLTLGELSNITQASDVATRSTLTRLIEGGIVESRGDGRGRRYTLTASSYRQLSTKAGYVRVRAFDSVQQEQMVLTYVRSHGSITRREAAELCSISSDAAKTLLVGMRTRGTLEMRGERRGARYELASQSD</sequence>
<dbReference type="CDD" id="cd00090">
    <property type="entry name" value="HTH_ARSR"/>
    <property type="match status" value="1"/>
</dbReference>
<reference evidence="1 2" key="1">
    <citation type="submission" date="2024-06" db="EMBL/GenBank/DDBJ databases">
        <title>The Natural Products Discovery Center: Release of the First 8490 Sequenced Strains for Exploring Actinobacteria Biosynthetic Diversity.</title>
        <authorList>
            <person name="Kalkreuter E."/>
            <person name="Kautsar S.A."/>
            <person name="Yang D."/>
            <person name="Bader C.D."/>
            <person name="Teijaro C.N."/>
            <person name="Fluegel L."/>
            <person name="Davis C.M."/>
            <person name="Simpson J.R."/>
            <person name="Lauterbach L."/>
            <person name="Steele A.D."/>
            <person name="Gui C."/>
            <person name="Meng S."/>
            <person name="Li G."/>
            <person name="Viehrig K."/>
            <person name="Ye F."/>
            <person name="Su P."/>
            <person name="Kiefer A.F."/>
            <person name="Nichols A."/>
            <person name="Cepeda A.J."/>
            <person name="Yan W."/>
            <person name="Fan B."/>
            <person name="Jiang Y."/>
            <person name="Adhikari A."/>
            <person name="Zheng C.-J."/>
            <person name="Schuster L."/>
            <person name="Cowan T.M."/>
            <person name="Smanski M.J."/>
            <person name="Chevrette M.G."/>
            <person name="De Carvalho L.P.S."/>
            <person name="Shen B."/>
        </authorList>
    </citation>
    <scope>NUCLEOTIDE SEQUENCE [LARGE SCALE GENOMIC DNA]</scope>
    <source>
        <strain evidence="1 2">NPDC077434</strain>
    </source>
</reference>
<dbReference type="InterPro" id="IPR011991">
    <property type="entry name" value="ArsR-like_HTH"/>
</dbReference>
<evidence type="ECO:0000313" key="1">
    <source>
        <dbReference type="EMBL" id="MEW1976369.1"/>
    </source>
</evidence>
<dbReference type="InterPro" id="IPR036388">
    <property type="entry name" value="WH-like_DNA-bd_sf"/>
</dbReference>
<organism evidence="1 2">
    <name type="scientific">Microbacterium profundi</name>
    <dbReference type="NCBI Taxonomy" id="450380"/>
    <lineage>
        <taxon>Bacteria</taxon>
        <taxon>Bacillati</taxon>
        <taxon>Actinomycetota</taxon>
        <taxon>Actinomycetes</taxon>
        <taxon>Micrococcales</taxon>
        <taxon>Microbacteriaceae</taxon>
        <taxon>Microbacterium</taxon>
    </lineage>
</organism>